<comment type="caution">
    <text evidence="1">The sequence shown here is derived from an EMBL/GenBank/DDBJ whole genome shotgun (WGS) entry which is preliminary data.</text>
</comment>
<dbReference type="EMBL" id="JBCGBO010000001">
    <property type="protein sequence ID" value="KAK9230671.1"/>
    <property type="molecule type" value="Genomic_DNA"/>
</dbReference>
<organism evidence="1 2">
    <name type="scientific">Citrus x changshan-huyou</name>
    <dbReference type="NCBI Taxonomy" id="2935761"/>
    <lineage>
        <taxon>Eukaryota</taxon>
        <taxon>Viridiplantae</taxon>
        <taxon>Streptophyta</taxon>
        <taxon>Embryophyta</taxon>
        <taxon>Tracheophyta</taxon>
        <taxon>Spermatophyta</taxon>
        <taxon>Magnoliopsida</taxon>
        <taxon>eudicotyledons</taxon>
        <taxon>Gunneridae</taxon>
        <taxon>Pentapetalae</taxon>
        <taxon>rosids</taxon>
        <taxon>malvids</taxon>
        <taxon>Sapindales</taxon>
        <taxon>Rutaceae</taxon>
        <taxon>Aurantioideae</taxon>
        <taxon>Citrus</taxon>
    </lineage>
</organism>
<proteinExistence type="predicted"/>
<name>A0AAP0R3W7_9ROSI</name>
<dbReference type="AlphaFoldDB" id="A0AAP0R3W7"/>
<dbReference type="Proteomes" id="UP001428341">
    <property type="component" value="Unassembled WGS sequence"/>
</dbReference>
<evidence type="ECO:0000313" key="2">
    <source>
        <dbReference type="Proteomes" id="UP001428341"/>
    </source>
</evidence>
<sequence>MKLRKGVDAADAEQLFEACVHIDGHFEYSNSFRIQYHNLHDLVFLTNSYLILIFVSYQGKFHLIHHLSTILTKAPLWKGDGYKLKFMLLDGGIMIKHLHRDVDVEIKVTPDGQLKNKSQQESGREDSNGVSQGLKIKLVSFVCATHRRLTAMFIEEDAANFSFLDYVISCLAVPLPDLLIRFSSMASFNSPP</sequence>
<accession>A0AAP0R3W7</accession>
<protein>
    <submittedName>
        <fullName evidence="1">Uncharacterized protein</fullName>
    </submittedName>
</protein>
<gene>
    <name evidence="1" type="ORF">WN944_023643</name>
</gene>
<evidence type="ECO:0000313" key="1">
    <source>
        <dbReference type="EMBL" id="KAK9230671.1"/>
    </source>
</evidence>
<reference evidence="1 2" key="1">
    <citation type="submission" date="2024-05" db="EMBL/GenBank/DDBJ databases">
        <title>Haplotype-resolved chromosome-level genome assembly of Huyou (Citrus changshanensis).</title>
        <authorList>
            <person name="Miao C."/>
            <person name="Chen W."/>
            <person name="Wu Y."/>
            <person name="Wang L."/>
            <person name="Zhao S."/>
            <person name="Grierson D."/>
            <person name="Xu C."/>
            <person name="Chen K."/>
        </authorList>
    </citation>
    <scope>NUCLEOTIDE SEQUENCE [LARGE SCALE GENOMIC DNA]</scope>
    <source>
        <strain evidence="1">01-14</strain>
        <tissue evidence="1">Leaf</tissue>
    </source>
</reference>
<keyword evidence="2" id="KW-1185">Reference proteome</keyword>